<dbReference type="OrthoDB" id="9058532at2"/>
<dbReference type="Gene3D" id="3.40.50.10540">
    <property type="entry name" value="Crotonobetainyl-coa:carnitine coa-transferase, domain 1"/>
    <property type="match status" value="1"/>
</dbReference>
<proteinExistence type="predicted"/>
<evidence type="ECO:0000313" key="2">
    <source>
        <dbReference type="EMBL" id="OFE11640.1"/>
    </source>
</evidence>
<dbReference type="InterPro" id="IPR044855">
    <property type="entry name" value="CoA-Trfase_III_dom3_sf"/>
</dbReference>
<sequence length="400" mass="44100">MTEQSSNGALEGLRVIDLTRVLGGPYCTQVLGDHGAEIVKIEPPQGDEVRDWGPPFHDGDAAYFIGVNRNKRAMALDLRQEEGRELLLRLLEDADVLLENYKPGTMEKWGLGYEDVLKKRFPRLIHCRISGFGSDGPLGGFPGYDAIVQAMAGWFSVNGEPGGNPTRLGVAMVDMGTGLYSAIAVLMAAHERQRSGHGQYIDMTLYDCAVSLMHPHVVNYNMSGKVPVATGNAHPNISPYETFRTRTVDIFIGAGNNRAFGKLCEEIGAAVLATDERFTRNADRVKNREILKAEIESYLMKIDGNELCERLLSAGLPAGPIYNTAQVVEHPHTVHRSMNLAKDWYKMTGIPIKFSRTPGRLERLPPKFAQHNREILAEMGIAGDAFDDLVARGIVPDKRS</sequence>
<dbReference type="Pfam" id="PF02515">
    <property type="entry name" value="CoA_transf_3"/>
    <property type="match status" value="1"/>
</dbReference>
<name>A0A1E8CGN7_9GAMM</name>
<organism evidence="2 3">
    <name type="scientific">Pseudohongiella acticola</name>
    <dbReference type="NCBI Taxonomy" id="1524254"/>
    <lineage>
        <taxon>Bacteria</taxon>
        <taxon>Pseudomonadati</taxon>
        <taxon>Pseudomonadota</taxon>
        <taxon>Gammaproteobacteria</taxon>
        <taxon>Pseudomonadales</taxon>
        <taxon>Pseudohongiellaceae</taxon>
        <taxon>Pseudohongiella</taxon>
    </lineage>
</organism>
<dbReference type="RefSeq" id="WP_070118890.1">
    <property type="nucleotide sequence ID" value="NZ_CAXATG010000005.1"/>
</dbReference>
<dbReference type="PANTHER" id="PTHR48207:SF3">
    <property type="entry name" value="SUCCINATE--HYDROXYMETHYLGLUTARATE COA-TRANSFERASE"/>
    <property type="match status" value="1"/>
</dbReference>
<evidence type="ECO:0000313" key="3">
    <source>
        <dbReference type="Proteomes" id="UP000175669"/>
    </source>
</evidence>
<comment type="caution">
    <text evidence="2">The sequence shown here is derived from an EMBL/GenBank/DDBJ whole genome shotgun (WGS) entry which is preliminary data.</text>
</comment>
<dbReference type="EMBL" id="MASR01000002">
    <property type="protein sequence ID" value="OFE11640.1"/>
    <property type="molecule type" value="Genomic_DNA"/>
</dbReference>
<gene>
    <name evidence="2" type="ORF">PHACT_14055</name>
</gene>
<dbReference type="Proteomes" id="UP000175669">
    <property type="component" value="Unassembled WGS sequence"/>
</dbReference>
<dbReference type="InterPro" id="IPR003673">
    <property type="entry name" value="CoA-Trfase_fam_III"/>
</dbReference>
<dbReference type="InterPro" id="IPR023606">
    <property type="entry name" value="CoA-Trfase_III_dom_1_sf"/>
</dbReference>
<dbReference type="PANTHER" id="PTHR48207">
    <property type="entry name" value="SUCCINATE--HYDROXYMETHYLGLUTARATE COA-TRANSFERASE"/>
    <property type="match status" value="1"/>
</dbReference>
<evidence type="ECO:0000256" key="1">
    <source>
        <dbReference type="ARBA" id="ARBA00022679"/>
    </source>
</evidence>
<accession>A0A1E8CGN7</accession>
<reference evidence="3" key="1">
    <citation type="submission" date="2016-07" db="EMBL/GenBank/DDBJ databases">
        <authorList>
            <person name="Florea S."/>
            <person name="Webb J.S."/>
            <person name="Jaromczyk J."/>
            <person name="Schardl C.L."/>
        </authorList>
    </citation>
    <scope>NUCLEOTIDE SEQUENCE [LARGE SCALE GENOMIC DNA]</scope>
    <source>
        <strain evidence="3">KCTC 42131</strain>
    </source>
</reference>
<dbReference type="InterPro" id="IPR050483">
    <property type="entry name" value="CoA-transferase_III_domain"/>
</dbReference>
<dbReference type="Gene3D" id="3.30.1540.10">
    <property type="entry name" value="formyl-coa transferase, domain 3"/>
    <property type="match status" value="1"/>
</dbReference>
<dbReference type="STRING" id="1524254.PHACT_14055"/>
<protein>
    <submittedName>
        <fullName evidence="2">Carnitine dehydratase</fullName>
    </submittedName>
</protein>
<dbReference type="AlphaFoldDB" id="A0A1E8CGN7"/>
<keyword evidence="1" id="KW-0808">Transferase</keyword>
<dbReference type="GO" id="GO:0008410">
    <property type="term" value="F:CoA-transferase activity"/>
    <property type="evidence" value="ECO:0007669"/>
    <property type="project" value="TreeGrafter"/>
</dbReference>
<keyword evidence="3" id="KW-1185">Reference proteome</keyword>
<dbReference type="SUPFAM" id="SSF89796">
    <property type="entry name" value="CoA-transferase family III (CaiB/BaiF)"/>
    <property type="match status" value="1"/>
</dbReference>